<organism evidence="3 4">
    <name type="scientific">Pollutimonas subterranea</name>
    <dbReference type="NCBI Taxonomy" id="2045210"/>
    <lineage>
        <taxon>Bacteria</taxon>
        <taxon>Pseudomonadati</taxon>
        <taxon>Pseudomonadota</taxon>
        <taxon>Betaproteobacteria</taxon>
        <taxon>Burkholderiales</taxon>
        <taxon>Alcaligenaceae</taxon>
        <taxon>Pollutimonas</taxon>
    </lineage>
</organism>
<comment type="caution">
    <text evidence="3">The sequence shown here is derived from an EMBL/GenBank/DDBJ whole genome shotgun (WGS) entry which is preliminary data.</text>
</comment>
<dbReference type="Proteomes" id="UP000234190">
    <property type="component" value="Unassembled WGS sequence"/>
</dbReference>
<protein>
    <submittedName>
        <fullName evidence="3">Arsenate reductase</fullName>
    </submittedName>
</protein>
<evidence type="ECO:0000313" key="3">
    <source>
        <dbReference type="EMBL" id="PLC51155.1"/>
    </source>
</evidence>
<dbReference type="PANTHER" id="PTHR30041:SF8">
    <property type="entry name" value="PROTEIN YFFB"/>
    <property type="match status" value="1"/>
</dbReference>
<reference evidence="3 4" key="1">
    <citation type="submission" date="2017-10" db="EMBL/GenBank/DDBJ databases">
        <title>Two draft genome sequences of Pusillimonas sp. strains isolated from a nitrate- and radionuclide-contaminated groundwater in Russia.</title>
        <authorList>
            <person name="Grouzdev D.S."/>
            <person name="Tourova T.P."/>
            <person name="Goeva M.A."/>
            <person name="Babich T.L."/>
            <person name="Sokolova D.S."/>
            <person name="Abdullin R."/>
            <person name="Poltaraus A.B."/>
            <person name="Toshchakov S.V."/>
            <person name="Nazina T.N."/>
        </authorList>
    </citation>
    <scope>NUCLEOTIDE SEQUENCE [LARGE SCALE GENOMIC DNA]</scope>
    <source>
        <strain evidence="3 4">JR1/69-3-13</strain>
    </source>
</reference>
<proteinExistence type="inferred from homology"/>
<sequence length="121" mass="13547">MDVVQLYGLKNCSTCVKAMNWLTQRELPYSFTDYREQPISGAQLVAWAGVLGGWEKLVNRASMTWRNLPESRKAPGNEQQWLALIAEFPALVKRPVAVTGPNNVAVGFSEKKYSELFTPNA</sequence>
<dbReference type="OrthoDB" id="9803749at2"/>
<evidence type="ECO:0000313" key="4">
    <source>
        <dbReference type="Proteomes" id="UP000234190"/>
    </source>
</evidence>
<dbReference type="PANTHER" id="PTHR30041">
    <property type="entry name" value="ARSENATE REDUCTASE"/>
    <property type="match status" value="1"/>
</dbReference>
<dbReference type="InterPro" id="IPR006504">
    <property type="entry name" value="Tscrpt_reg_Spx/MgsR"/>
</dbReference>
<dbReference type="SUPFAM" id="SSF52833">
    <property type="entry name" value="Thioredoxin-like"/>
    <property type="match status" value="1"/>
</dbReference>
<evidence type="ECO:0000256" key="1">
    <source>
        <dbReference type="ARBA" id="ARBA00007198"/>
    </source>
</evidence>
<dbReference type="PROSITE" id="PS51353">
    <property type="entry name" value="ARSC"/>
    <property type="match status" value="1"/>
</dbReference>
<name>A0A2N4U809_9BURK</name>
<accession>A0A2N4U809</accession>
<dbReference type="AlphaFoldDB" id="A0A2N4U809"/>
<comment type="similarity">
    <text evidence="1 2">Belongs to the ArsC family.</text>
</comment>
<dbReference type="EMBL" id="PDNW01000002">
    <property type="protein sequence ID" value="PLC51155.1"/>
    <property type="molecule type" value="Genomic_DNA"/>
</dbReference>
<dbReference type="InterPro" id="IPR036249">
    <property type="entry name" value="Thioredoxin-like_sf"/>
</dbReference>
<dbReference type="InterPro" id="IPR006660">
    <property type="entry name" value="Arsenate_reductase-like"/>
</dbReference>
<dbReference type="RefSeq" id="WP_102072472.1">
    <property type="nucleotide sequence ID" value="NZ_PDNW01000002.1"/>
</dbReference>
<dbReference type="Gene3D" id="3.40.30.10">
    <property type="entry name" value="Glutaredoxin"/>
    <property type="match status" value="1"/>
</dbReference>
<dbReference type="Pfam" id="PF03960">
    <property type="entry name" value="ArsC"/>
    <property type="match status" value="1"/>
</dbReference>
<gene>
    <name evidence="3" type="ORF">CR159_02665</name>
</gene>
<evidence type="ECO:0000256" key="2">
    <source>
        <dbReference type="PROSITE-ProRule" id="PRU01282"/>
    </source>
</evidence>
<dbReference type="NCBIfam" id="TIGR01617">
    <property type="entry name" value="arsC_related"/>
    <property type="match status" value="1"/>
</dbReference>
<keyword evidence="4" id="KW-1185">Reference proteome</keyword>